<dbReference type="Proteomes" id="UP000800038">
    <property type="component" value="Unassembled WGS sequence"/>
</dbReference>
<evidence type="ECO:0000313" key="1">
    <source>
        <dbReference type="EMBL" id="KAF1947331.1"/>
    </source>
</evidence>
<accession>A0A6A5T409</accession>
<keyword evidence="2" id="KW-1185">Reference proteome</keyword>
<dbReference type="EMBL" id="ML975999">
    <property type="protein sequence ID" value="KAF1947331.1"/>
    <property type="molecule type" value="Genomic_DNA"/>
</dbReference>
<protein>
    <submittedName>
        <fullName evidence="1">Uncharacterized protein</fullName>
    </submittedName>
</protein>
<dbReference type="OrthoDB" id="3668300at2759"/>
<name>A0A6A5T409_9PLEO</name>
<gene>
    <name evidence="1" type="ORF">EJ02DRAFT_449908</name>
</gene>
<dbReference type="AlphaFoldDB" id="A0A6A5T409"/>
<proteinExistence type="predicted"/>
<reference evidence="1" key="1">
    <citation type="journal article" date="2020" name="Stud. Mycol.">
        <title>101 Dothideomycetes genomes: a test case for predicting lifestyles and emergence of pathogens.</title>
        <authorList>
            <person name="Haridas S."/>
            <person name="Albert R."/>
            <person name="Binder M."/>
            <person name="Bloem J."/>
            <person name="Labutti K."/>
            <person name="Salamov A."/>
            <person name="Andreopoulos B."/>
            <person name="Baker S."/>
            <person name="Barry K."/>
            <person name="Bills G."/>
            <person name="Bluhm B."/>
            <person name="Cannon C."/>
            <person name="Castanera R."/>
            <person name="Culley D."/>
            <person name="Daum C."/>
            <person name="Ezra D."/>
            <person name="Gonzalez J."/>
            <person name="Henrissat B."/>
            <person name="Kuo A."/>
            <person name="Liang C."/>
            <person name="Lipzen A."/>
            <person name="Lutzoni F."/>
            <person name="Magnuson J."/>
            <person name="Mondo S."/>
            <person name="Nolan M."/>
            <person name="Ohm R."/>
            <person name="Pangilinan J."/>
            <person name="Park H.-J."/>
            <person name="Ramirez L."/>
            <person name="Alfaro M."/>
            <person name="Sun H."/>
            <person name="Tritt A."/>
            <person name="Yoshinaga Y."/>
            <person name="Zwiers L.-H."/>
            <person name="Turgeon B."/>
            <person name="Goodwin S."/>
            <person name="Spatafora J."/>
            <person name="Crous P."/>
            <person name="Grigoriev I."/>
        </authorList>
    </citation>
    <scope>NUCLEOTIDE SEQUENCE</scope>
    <source>
        <strain evidence="1">CBS 161.51</strain>
    </source>
</reference>
<organism evidence="1 2">
    <name type="scientific">Clathrospora elynae</name>
    <dbReference type="NCBI Taxonomy" id="706981"/>
    <lineage>
        <taxon>Eukaryota</taxon>
        <taxon>Fungi</taxon>
        <taxon>Dikarya</taxon>
        <taxon>Ascomycota</taxon>
        <taxon>Pezizomycotina</taxon>
        <taxon>Dothideomycetes</taxon>
        <taxon>Pleosporomycetidae</taxon>
        <taxon>Pleosporales</taxon>
        <taxon>Diademaceae</taxon>
        <taxon>Clathrospora</taxon>
    </lineage>
</organism>
<sequence length="77" mass="8954">MTFDEWLTNHKVLDAESLVWKETDKGRQEVDKVHTRSSGLKKTTMGPKEVSWFVREMSMPGSYIRKLFDDACNNDTT</sequence>
<evidence type="ECO:0000313" key="2">
    <source>
        <dbReference type="Proteomes" id="UP000800038"/>
    </source>
</evidence>